<dbReference type="SUPFAM" id="SSF51679">
    <property type="entry name" value="Bacterial luciferase-like"/>
    <property type="match status" value="1"/>
</dbReference>
<dbReference type="EMBL" id="JBHSBB010000010">
    <property type="protein sequence ID" value="MFC4032370.1"/>
    <property type="molecule type" value="Genomic_DNA"/>
</dbReference>
<dbReference type="Pfam" id="PF00296">
    <property type="entry name" value="Bac_luciferase"/>
    <property type="match status" value="1"/>
</dbReference>
<sequence length="290" mass="30878">MRRGLGPIGIWSIELRTGDPHEISDAAAELDELGWGTLWIPGLGGGDVLGDSARLLRATRTAKVAVGVASIWRHQPAETAAGHTRLQNAFGRRHLLGLGVSDPAAARGAGRPYRPLADMGAYLDVLDRAPVPVPPEERFMAALGPKMTELAGRRTAGVHPFMVTPEYSAAARERLGDGPLIAPYQAVVLEGEAGKARTAAREFLDVFLGMDHYARSLFRQGFTEEDLAGGGSDRLIDSVVAWGDAETIGKRVRAHHQAGADHVCLHVVGAGSAMPRSVWRELAPLVRAGS</sequence>
<evidence type="ECO:0000256" key="1">
    <source>
        <dbReference type="ARBA" id="ARBA00023002"/>
    </source>
</evidence>
<dbReference type="PANTHER" id="PTHR43244:SF1">
    <property type="entry name" value="5,10-METHYLENETETRAHYDROMETHANOPTERIN REDUCTASE"/>
    <property type="match status" value="1"/>
</dbReference>
<feature type="domain" description="Luciferase-like" evidence="2">
    <location>
        <begin position="18"/>
        <end position="262"/>
    </location>
</feature>
<organism evidence="3 4">
    <name type="scientific">Streptomyces polygonati</name>
    <dbReference type="NCBI Taxonomy" id="1617087"/>
    <lineage>
        <taxon>Bacteria</taxon>
        <taxon>Bacillati</taxon>
        <taxon>Actinomycetota</taxon>
        <taxon>Actinomycetes</taxon>
        <taxon>Kitasatosporales</taxon>
        <taxon>Streptomycetaceae</taxon>
        <taxon>Streptomyces</taxon>
    </lineage>
</organism>
<dbReference type="InterPro" id="IPR036661">
    <property type="entry name" value="Luciferase-like_sf"/>
</dbReference>
<reference evidence="4" key="1">
    <citation type="journal article" date="2019" name="Int. J. Syst. Evol. Microbiol.">
        <title>The Global Catalogue of Microorganisms (GCM) 10K type strain sequencing project: providing services to taxonomists for standard genome sequencing and annotation.</title>
        <authorList>
            <consortium name="The Broad Institute Genomics Platform"/>
            <consortium name="The Broad Institute Genome Sequencing Center for Infectious Disease"/>
            <person name="Wu L."/>
            <person name="Ma J."/>
        </authorList>
    </citation>
    <scope>NUCLEOTIDE SEQUENCE [LARGE SCALE GENOMIC DNA]</scope>
    <source>
        <strain evidence="4">CGMCC 4.7237</strain>
    </source>
</reference>
<dbReference type="InterPro" id="IPR011251">
    <property type="entry name" value="Luciferase-like_dom"/>
</dbReference>
<name>A0ABV8HK42_9ACTN</name>
<comment type="caution">
    <text evidence="3">The sequence shown here is derived from an EMBL/GenBank/DDBJ whole genome shotgun (WGS) entry which is preliminary data.</text>
</comment>
<dbReference type="InterPro" id="IPR019922">
    <property type="entry name" value="Lucif-like_OxRdatse_MSMEG_4141"/>
</dbReference>
<dbReference type="InterPro" id="IPR050564">
    <property type="entry name" value="F420-G6PD/mer"/>
</dbReference>
<keyword evidence="1" id="KW-0560">Oxidoreductase</keyword>
<dbReference type="RefSeq" id="WP_386429278.1">
    <property type="nucleotide sequence ID" value="NZ_JBHSBB010000010.1"/>
</dbReference>
<evidence type="ECO:0000313" key="4">
    <source>
        <dbReference type="Proteomes" id="UP001595765"/>
    </source>
</evidence>
<keyword evidence="4" id="KW-1185">Reference proteome</keyword>
<accession>A0ABV8HK42</accession>
<evidence type="ECO:0000259" key="2">
    <source>
        <dbReference type="Pfam" id="PF00296"/>
    </source>
</evidence>
<evidence type="ECO:0000313" key="3">
    <source>
        <dbReference type="EMBL" id="MFC4032370.1"/>
    </source>
</evidence>
<proteinExistence type="predicted"/>
<gene>
    <name evidence="3" type="ORF">ACFO3J_12865</name>
</gene>
<dbReference type="NCBIfam" id="TIGR03620">
    <property type="entry name" value="F420_MSMEG_4141"/>
    <property type="match status" value="1"/>
</dbReference>
<dbReference type="PANTHER" id="PTHR43244">
    <property type="match status" value="1"/>
</dbReference>
<dbReference type="Gene3D" id="3.20.20.30">
    <property type="entry name" value="Luciferase-like domain"/>
    <property type="match status" value="1"/>
</dbReference>
<protein>
    <submittedName>
        <fullName evidence="3">TIGR03620 family F420-dependent LLM class oxidoreductase</fullName>
    </submittedName>
</protein>
<dbReference type="Proteomes" id="UP001595765">
    <property type="component" value="Unassembled WGS sequence"/>
</dbReference>